<evidence type="ECO:0000256" key="7">
    <source>
        <dbReference type="ARBA" id="ARBA00048743"/>
    </source>
</evidence>
<dbReference type="GO" id="GO:0006235">
    <property type="term" value="P:dTTP biosynthetic process"/>
    <property type="evidence" value="ECO:0007669"/>
    <property type="project" value="UniProtKB-UniRule"/>
</dbReference>
<proteinExistence type="inferred from homology"/>
<evidence type="ECO:0000313" key="10">
    <source>
        <dbReference type="EMBL" id="BDS05210.1"/>
    </source>
</evidence>
<dbReference type="SUPFAM" id="SSF52540">
    <property type="entry name" value="P-loop containing nucleoside triphosphate hydrolases"/>
    <property type="match status" value="1"/>
</dbReference>
<comment type="similarity">
    <text evidence="1 8">Belongs to the thymidylate kinase family.</text>
</comment>
<keyword evidence="6 8" id="KW-0067">ATP-binding</keyword>
<dbReference type="GO" id="GO:0005829">
    <property type="term" value="C:cytosol"/>
    <property type="evidence" value="ECO:0007669"/>
    <property type="project" value="TreeGrafter"/>
</dbReference>
<dbReference type="HAMAP" id="MF_00165">
    <property type="entry name" value="Thymidylate_kinase"/>
    <property type="match status" value="1"/>
</dbReference>
<dbReference type="PANTHER" id="PTHR10344">
    <property type="entry name" value="THYMIDYLATE KINASE"/>
    <property type="match status" value="1"/>
</dbReference>
<comment type="function">
    <text evidence="8">Phosphorylation of dTMP to form dTDP in both de novo and salvage pathways of dTTP synthesis.</text>
</comment>
<evidence type="ECO:0000256" key="4">
    <source>
        <dbReference type="ARBA" id="ARBA00022741"/>
    </source>
</evidence>
<evidence type="ECO:0000256" key="1">
    <source>
        <dbReference type="ARBA" id="ARBA00009776"/>
    </source>
</evidence>
<keyword evidence="4 8" id="KW-0547">Nucleotide-binding</keyword>
<dbReference type="NCBIfam" id="TIGR00041">
    <property type="entry name" value="DTMP_kinase"/>
    <property type="match status" value="1"/>
</dbReference>
<evidence type="ECO:0000256" key="2">
    <source>
        <dbReference type="ARBA" id="ARBA00022679"/>
    </source>
</evidence>
<dbReference type="GO" id="GO:0005524">
    <property type="term" value="F:ATP binding"/>
    <property type="evidence" value="ECO:0007669"/>
    <property type="project" value="UniProtKB-UniRule"/>
</dbReference>
<keyword evidence="2 8" id="KW-0808">Transferase</keyword>
<gene>
    <name evidence="8 10" type="primary">tmk</name>
    <name evidence="10" type="ORF">NT6N_02500</name>
</gene>
<reference evidence="10" key="1">
    <citation type="submission" date="2024-07" db="EMBL/GenBank/DDBJ databases">
        <title>Complete genome sequence of Verrucomicrobiaceae bacterium NT6N.</title>
        <authorList>
            <person name="Huang C."/>
            <person name="Takami H."/>
            <person name="Hamasaki K."/>
        </authorList>
    </citation>
    <scope>NUCLEOTIDE SEQUENCE</scope>
    <source>
        <strain evidence="10">NT6N</strain>
    </source>
</reference>
<dbReference type="KEGG" id="osu:NT6N_02500"/>
<dbReference type="InterPro" id="IPR018095">
    <property type="entry name" value="Thymidylate_kin_CS"/>
</dbReference>
<dbReference type="InterPro" id="IPR018094">
    <property type="entry name" value="Thymidylate_kinase"/>
</dbReference>
<dbReference type="EMBL" id="AP026866">
    <property type="protein sequence ID" value="BDS05210.1"/>
    <property type="molecule type" value="Genomic_DNA"/>
</dbReference>
<keyword evidence="3 8" id="KW-0545">Nucleotide biosynthesis</keyword>
<evidence type="ECO:0000256" key="3">
    <source>
        <dbReference type="ARBA" id="ARBA00022727"/>
    </source>
</evidence>
<keyword evidence="5 8" id="KW-0418">Kinase</keyword>
<organism evidence="10">
    <name type="scientific">Oceaniferula spumae</name>
    <dbReference type="NCBI Taxonomy" id="2979115"/>
    <lineage>
        <taxon>Bacteria</taxon>
        <taxon>Pseudomonadati</taxon>
        <taxon>Verrucomicrobiota</taxon>
        <taxon>Verrucomicrobiia</taxon>
        <taxon>Verrucomicrobiales</taxon>
        <taxon>Verrucomicrobiaceae</taxon>
        <taxon>Oceaniferula</taxon>
    </lineage>
</organism>
<feature type="domain" description="Thymidylate kinase-like" evidence="9">
    <location>
        <begin position="10"/>
        <end position="189"/>
    </location>
</feature>
<evidence type="ECO:0000259" key="9">
    <source>
        <dbReference type="Pfam" id="PF02223"/>
    </source>
</evidence>
<protein>
    <recommendedName>
        <fullName evidence="8">Thymidylate kinase</fullName>
        <ecNumber evidence="8">2.7.4.9</ecNumber>
    </recommendedName>
    <alternativeName>
        <fullName evidence="8">dTMP kinase</fullName>
    </alternativeName>
</protein>
<dbReference type="CDD" id="cd01672">
    <property type="entry name" value="TMPK"/>
    <property type="match status" value="1"/>
</dbReference>
<dbReference type="EC" id="2.7.4.9" evidence="8"/>
<accession>A0AAT9FGV8</accession>
<dbReference type="PROSITE" id="PS01331">
    <property type="entry name" value="THYMIDYLATE_KINASE"/>
    <property type="match status" value="1"/>
</dbReference>
<feature type="binding site" evidence="8">
    <location>
        <begin position="12"/>
        <end position="19"/>
    </location>
    <ligand>
        <name>ATP</name>
        <dbReference type="ChEBI" id="CHEBI:30616"/>
    </ligand>
</feature>
<dbReference type="Pfam" id="PF02223">
    <property type="entry name" value="Thymidylate_kin"/>
    <property type="match status" value="1"/>
</dbReference>
<dbReference type="GO" id="GO:0006233">
    <property type="term" value="P:dTDP biosynthetic process"/>
    <property type="evidence" value="ECO:0007669"/>
    <property type="project" value="InterPro"/>
</dbReference>
<comment type="catalytic activity">
    <reaction evidence="7 8">
        <text>dTMP + ATP = dTDP + ADP</text>
        <dbReference type="Rhea" id="RHEA:13517"/>
        <dbReference type="ChEBI" id="CHEBI:30616"/>
        <dbReference type="ChEBI" id="CHEBI:58369"/>
        <dbReference type="ChEBI" id="CHEBI:63528"/>
        <dbReference type="ChEBI" id="CHEBI:456216"/>
        <dbReference type="EC" id="2.7.4.9"/>
    </reaction>
</comment>
<dbReference type="Gene3D" id="3.40.50.300">
    <property type="entry name" value="P-loop containing nucleotide triphosphate hydrolases"/>
    <property type="match status" value="1"/>
</dbReference>
<dbReference type="PANTHER" id="PTHR10344:SF4">
    <property type="entry name" value="UMP-CMP KINASE 2, MITOCHONDRIAL"/>
    <property type="match status" value="1"/>
</dbReference>
<dbReference type="GO" id="GO:0006227">
    <property type="term" value="P:dUDP biosynthetic process"/>
    <property type="evidence" value="ECO:0007669"/>
    <property type="project" value="TreeGrafter"/>
</dbReference>
<evidence type="ECO:0000256" key="8">
    <source>
        <dbReference type="HAMAP-Rule" id="MF_00165"/>
    </source>
</evidence>
<dbReference type="GO" id="GO:0004798">
    <property type="term" value="F:dTMP kinase activity"/>
    <property type="evidence" value="ECO:0007669"/>
    <property type="project" value="UniProtKB-UniRule"/>
</dbReference>
<name>A0AAT9FGV8_9BACT</name>
<evidence type="ECO:0000256" key="5">
    <source>
        <dbReference type="ARBA" id="ARBA00022777"/>
    </source>
</evidence>
<dbReference type="AlphaFoldDB" id="A0AAT9FGV8"/>
<dbReference type="InterPro" id="IPR027417">
    <property type="entry name" value="P-loop_NTPase"/>
</dbReference>
<evidence type="ECO:0000256" key="6">
    <source>
        <dbReference type="ARBA" id="ARBA00022840"/>
    </source>
</evidence>
<dbReference type="InterPro" id="IPR039430">
    <property type="entry name" value="Thymidylate_kin-like_dom"/>
</dbReference>
<sequence length="196" mass="21845">MSSLGKLIVIEGIDGTGKSTQATLLAEALRTQGHEVVQSHEPTNGPWGKKLRESATTGRLTIDDELDYFLKDRQQHVEELITPTVERGGIVILDRYYFSSMAYQGARGLDPTEIRRKNEAFAPVPDLLIILDLDVDVALKRIGVRDGAANEFEKKENLQYCRDLFLSLADEPFAHVIDAEQNVEQVQSAVQELCSC</sequence>